<protein>
    <submittedName>
        <fullName evidence="5">Aminopeptidase P family protein</fullName>
    </submittedName>
</protein>
<dbReference type="GO" id="GO:0004177">
    <property type="term" value="F:aminopeptidase activity"/>
    <property type="evidence" value="ECO:0007669"/>
    <property type="project" value="UniProtKB-KW"/>
</dbReference>
<keyword evidence="1" id="KW-0479">Metal-binding</keyword>
<dbReference type="PANTHER" id="PTHR46112">
    <property type="entry name" value="AMINOPEPTIDASE"/>
    <property type="match status" value="1"/>
</dbReference>
<dbReference type="RefSeq" id="WP_269944147.1">
    <property type="nucleotide sequence ID" value="NZ_JAKMUT010000002.1"/>
</dbReference>
<dbReference type="Proteomes" id="UP001146469">
    <property type="component" value="Unassembled WGS sequence"/>
</dbReference>
<dbReference type="InterPro" id="IPR000994">
    <property type="entry name" value="Pept_M24"/>
</dbReference>
<dbReference type="InterPro" id="IPR001131">
    <property type="entry name" value="Peptidase_M24B_aminopep-P_CS"/>
</dbReference>
<dbReference type="InterPro" id="IPR001714">
    <property type="entry name" value="Pept_M24_MAP"/>
</dbReference>
<keyword evidence="6" id="KW-1185">Reference proteome</keyword>
<evidence type="ECO:0000313" key="5">
    <source>
        <dbReference type="EMBL" id="MCZ9289112.1"/>
    </source>
</evidence>
<dbReference type="InterPro" id="IPR029149">
    <property type="entry name" value="Creatin/AminoP/Spt16_N"/>
</dbReference>
<evidence type="ECO:0000259" key="4">
    <source>
        <dbReference type="Pfam" id="PF01321"/>
    </source>
</evidence>
<dbReference type="InterPro" id="IPR000587">
    <property type="entry name" value="Creatinase_N"/>
</dbReference>
<dbReference type="InterPro" id="IPR050659">
    <property type="entry name" value="Peptidase_M24B"/>
</dbReference>
<feature type="domain" description="Peptidase M24" evidence="3">
    <location>
        <begin position="137"/>
        <end position="342"/>
    </location>
</feature>
<dbReference type="EMBL" id="JAKMUT010000002">
    <property type="protein sequence ID" value="MCZ9289112.1"/>
    <property type="molecule type" value="Genomic_DNA"/>
</dbReference>
<name>A0A9X3LJM2_9CORY</name>
<dbReference type="Pfam" id="PF00557">
    <property type="entry name" value="Peptidase_M24"/>
    <property type="match status" value="1"/>
</dbReference>
<keyword evidence="2" id="KW-0378">Hydrolase</keyword>
<dbReference type="AlphaFoldDB" id="A0A9X3LJM2"/>
<dbReference type="Pfam" id="PF01321">
    <property type="entry name" value="Creatinase_N"/>
    <property type="match status" value="1"/>
</dbReference>
<keyword evidence="5" id="KW-0031">Aminopeptidase</keyword>
<dbReference type="SUPFAM" id="SSF53092">
    <property type="entry name" value="Creatinase/prolidase N-terminal domain"/>
    <property type="match status" value="1"/>
</dbReference>
<dbReference type="SUPFAM" id="SSF55920">
    <property type="entry name" value="Creatinase/aminopeptidase"/>
    <property type="match status" value="1"/>
</dbReference>
<dbReference type="Gene3D" id="3.40.350.10">
    <property type="entry name" value="Creatinase/prolidase N-terminal domain"/>
    <property type="match status" value="1"/>
</dbReference>
<feature type="domain" description="Creatinase N-terminal" evidence="4">
    <location>
        <begin position="12"/>
        <end position="113"/>
    </location>
</feature>
<reference evidence="5" key="1">
    <citation type="submission" date="2022-02" db="EMBL/GenBank/DDBJ databases">
        <title>Corynebacterium sp. from urogenital microbiome.</title>
        <authorList>
            <person name="Cappelli E.A."/>
            <person name="Ribeiro T.G."/>
            <person name="Peixe L."/>
        </authorList>
    </citation>
    <scope>NUCLEOTIDE SEQUENCE</scope>
    <source>
        <strain evidence="5">C8Ua_174</strain>
    </source>
</reference>
<keyword evidence="5" id="KW-0645">Protease</keyword>
<proteinExistence type="predicted"/>
<comment type="caution">
    <text evidence="5">The sequence shown here is derived from an EMBL/GenBank/DDBJ whole genome shotgun (WGS) entry which is preliminary data.</text>
</comment>
<accession>A0A9X3LJM2</accession>
<evidence type="ECO:0000256" key="2">
    <source>
        <dbReference type="ARBA" id="ARBA00022801"/>
    </source>
</evidence>
<dbReference type="GO" id="GO:0008235">
    <property type="term" value="F:metalloexopeptidase activity"/>
    <property type="evidence" value="ECO:0007669"/>
    <property type="project" value="UniProtKB-ARBA"/>
</dbReference>
<dbReference type="InterPro" id="IPR036005">
    <property type="entry name" value="Creatinase/aminopeptidase-like"/>
</dbReference>
<dbReference type="PRINTS" id="PR00599">
    <property type="entry name" value="MAPEPTIDASE"/>
</dbReference>
<dbReference type="CDD" id="cd01092">
    <property type="entry name" value="APP-like"/>
    <property type="match status" value="1"/>
</dbReference>
<evidence type="ECO:0000313" key="6">
    <source>
        <dbReference type="Proteomes" id="UP001146469"/>
    </source>
</evidence>
<dbReference type="GO" id="GO:0046872">
    <property type="term" value="F:metal ion binding"/>
    <property type="evidence" value="ECO:0007669"/>
    <property type="project" value="UniProtKB-KW"/>
</dbReference>
<evidence type="ECO:0000259" key="3">
    <source>
        <dbReference type="Pfam" id="PF00557"/>
    </source>
</evidence>
<dbReference type="PROSITE" id="PS00491">
    <property type="entry name" value="PROLINE_PEPTIDASE"/>
    <property type="match status" value="1"/>
</dbReference>
<gene>
    <name evidence="5" type="ORF">L8V00_02645</name>
</gene>
<organism evidence="5 6">
    <name type="scientific">Corynebacterium evansiae</name>
    <dbReference type="NCBI Taxonomy" id="2913499"/>
    <lineage>
        <taxon>Bacteria</taxon>
        <taxon>Bacillati</taxon>
        <taxon>Actinomycetota</taxon>
        <taxon>Actinomycetes</taxon>
        <taxon>Mycobacteriales</taxon>
        <taxon>Corynebacteriaceae</taxon>
        <taxon>Corynebacterium</taxon>
    </lineage>
</organism>
<dbReference type="PANTHER" id="PTHR46112:SF3">
    <property type="entry name" value="AMINOPEPTIDASE YPDF"/>
    <property type="match status" value="1"/>
</dbReference>
<evidence type="ECO:0000256" key="1">
    <source>
        <dbReference type="ARBA" id="ARBA00022723"/>
    </source>
</evidence>
<sequence length="358" mass="38461">MSEKFFDAYRTRRNKATAKIQDSEHAALLISDLKNVRYLTGFSGSNALLVIREDGQHLLLTDGRYDTQIRVETGEPDDVTIEIGGKLFDRAAEFAGKGFAVEPSLGYGQARALGNPPVLSSVVEDLRLVKDELEVEALAAAGELADSVWRSFIEDDGIREGITEIQAAAELEFQLRTAGADGLSFDTILASGLNATKPHAGVSRDRIVPGLVTVDFGVYLDGYASDQTRTVCVGEPDELSRELYDVVYRAQKAGEAILAPGVALRNVDAACRDVITEAGYGDFFVHSTGHGVGLDVHEAPRAAAGVNPEEELVEGMTVTVEPGIYIPGKTGLRIENTYVITNDGARSFNASPTELIVV</sequence>
<dbReference type="Gene3D" id="3.90.230.10">
    <property type="entry name" value="Creatinase/methionine aminopeptidase superfamily"/>
    <property type="match status" value="1"/>
</dbReference>